<organism evidence="2 3">
    <name type="scientific">Bailinhaonella thermotolerans</name>
    <dbReference type="NCBI Taxonomy" id="1070861"/>
    <lineage>
        <taxon>Bacteria</taxon>
        <taxon>Bacillati</taxon>
        <taxon>Actinomycetota</taxon>
        <taxon>Actinomycetes</taxon>
        <taxon>Streptosporangiales</taxon>
        <taxon>Streptosporangiaceae</taxon>
        <taxon>Bailinhaonella</taxon>
    </lineage>
</organism>
<reference evidence="2 3" key="1">
    <citation type="submission" date="2018-09" db="EMBL/GenBank/DDBJ databases">
        <title>YIM 75507 draft genome.</title>
        <authorList>
            <person name="Tang S."/>
            <person name="Feng Y."/>
        </authorList>
    </citation>
    <scope>NUCLEOTIDE SEQUENCE [LARGE SCALE GENOMIC DNA]</scope>
    <source>
        <strain evidence="2 3">YIM 75507</strain>
    </source>
</reference>
<evidence type="ECO:0000313" key="3">
    <source>
        <dbReference type="Proteomes" id="UP000265768"/>
    </source>
</evidence>
<gene>
    <name evidence="2" type="ORF">D5H75_04780</name>
</gene>
<dbReference type="OrthoDB" id="3533156at2"/>
<keyword evidence="3" id="KW-1185">Reference proteome</keyword>
<name>A0A3A4BL34_9ACTN</name>
<dbReference type="Gene3D" id="3.40.630.30">
    <property type="match status" value="1"/>
</dbReference>
<protein>
    <submittedName>
        <fullName evidence="2">N-acetyltransferase</fullName>
    </submittedName>
</protein>
<accession>A0A3A4BL34</accession>
<evidence type="ECO:0000313" key="2">
    <source>
        <dbReference type="EMBL" id="RJL36074.1"/>
    </source>
</evidence>
<dbReference type="InterPro" id="IPR000182">
    <property type="entry name" value="GNAT_dom"/>
</dbReference>
<dbReference type="SUPFAM" id="SSF55729">
    <property type="entry name" value="Acyl-CoA N-acyltransferases (Nat)"/>
    <property type="match status" value="1"/>
</dbReference>
<dbReference type="EMBL" id="QZEY01000001">
    <property type="protein sequence ID" value="RJL36074.1"/>
    <property type="molecule type" value="Genomic_DNA"/>
</dbReference>
<dbReference type="PANTHER" id="PTHR43792">
    <property type="entry name" value="GNAT FAMILY, PUTATIVE (AFU_ORTHOLOGUE AFUA_3G00765)-RELATED-RELATED"/>
    <property type="match status" value="1"/>
</dbReference>
<comment type="caution">
    <text evidence="2">The sequence shown here is derived from an EMBL/GenBank/DDBJ whole genome shotgun (WGS) entry which is preliminary data.</text>
</comment>
<dbReference type="Pfam" id="PF13302">
    <property type="entry name" value="Acetyltransf_3"/>
    <property type="match status" value="1"/>
</dbReference>
<dbReference type="AlphaFoldDB" id="A0A3A4BL34"/>
<dbReference type="InterPro" id="IPR016181">
    <property type="entry name" value="Acyl_CoA_acyltransferase"/>
</dbReference>
<dbReference type="Proteomes" id="UP000265768">
    <property type="component" value="Unassembled WGS sequence"/>
</dbReference>
<dbReference type="InterPro" id="IPR051531">
    <property type="entry name" value="N-acetyltransferase"/>
</dbReference>
<dbReference type="GO" id="GO:0016747">
    <property type="term" value="F:acyltransferase activity, transferring groups other than amino-acyl groups"/>
    <property type="evidence" value="ECO:0007669"/>
    <property type="project" value="InterPro"/>
</dbReference>
<feature type="domain" description="N-acetyltransferase" evidence="1">
    <location>
        <begin position="11"/>
        <end position="169"/>
    </location>
</feature>
<evidence type="ECO:0000259" key="1">
    <source>
        <dbReference type="PROSITE" id="PS51186"/>
    </source>
</evidence>
<proteinExistence type="predicted"/>
<sequence>MPMEVVETERLILRPLSGADFEDYAAMLGDPEVGRYLFAEGAMSREDSWRNLALMLGHERLRGFTNWAVVEKSTGRFAGRAGPWQPLDWPGLEIGWALAREHWGKGYATEAARAALRYCFDVLGAEEVFSYVREGNDRSARVAERIGHELRGGTVLRGVRCHVYAQSRR</sequence>
<dbReference type="PROSITE" id="PS51186">
    <property type="entry name" value="GNAT"/>
    <property type="match status" value="1"/>
</dbReference>
<keyword evidence="2" id="KW-0808">Transferase</keyword>
<dbReference type="PANTHER" id="PTHR43792:SF1">
    <property type="entry name" value="N-ACETYLTRANSFERASE DOMAIN-CONTAINING PROTEIN"/>
    <property type="match status" value="1"/>
</dbReference>